<proteinExistence type="inferred from homology"/>
<keyword evidence="15" id="KW-0175">Coiled coil</keyword>
<evidence type="ECO:0000256" key="4">
    <source>
        <dbReference type="ARBA" id="ARBA00022692"/>
    </source>
</evidence>
<keyword evidence="2 13" id="KW-0813">Transport</keyword>
<dbReference type="PANTHER" id="PTHR33445:SF1">
    <property type="entry name" value="ATP SYNTHASE SUBUNIT B"/>
    <property type="match status" value="1"/>
</dbReference>
<evidence type="ECO:0000256" key="10">
    <source>
        <dbReference type="ARBA" id="ARBA00025198"/>
    </source>
</evidence>
<evidence type="ECO:0000256" key="9">
    <source>
        <dbReference type="ARBA" id="ARBA00023310"/>
    </source>
</evidence>
<dbReference type="CDD" id="cd06503">
    <property type="entry name" value="ATP-synt_Fo_b"/>
    <property type="match status" value="1"/>
</dbReference>
<reference evidence="16 17" key="1">
    <citation type="submission" date="2012-11" db="EMBL/GenBank/DDBJ databases">
        <title>Whole genome sequence of Acidocella aminolytica 101 = DSM 11237.</title>
        <authorList>
            <person name="Azuma Y."/>
            <person name="Higashiura N."/>
            <person name="Hirakawa H."/>
            <person name="Matsushita K."/>
        </authorList>
    </citation>
    <scope>NUCLEOTIDE SEQUENCE [LARGE SCALE GENOMIC DNA]</scope>
    <source>
        <strain evidence="17">101 / DSM 11237</strain>
    </source>
</reference>
<protein>
    <recommendedName>
        <fullName evidence="13">ATP synthase subunit b</fullName>
    </recommendedName>
    <alternativeName>
        <fullName evidence="13">ATP synthase F(0) sector subunit b</fullName>
    </alternativeName>
    <alternativeName>
        <fullName evidence="13">ATPase subunit I</fullName>
    </alternativeName>
    <alternativeName>
        <fullName evidence="13">F-type ATPase subunit b</fullName>
        <shortName evidence="13">F-ATPase subunit b</shortName>
    </alternativeName>
</protein>
<keyword evidence="9 13" id="KW-0066">ATP synthesis</keyword>
<dbReference type="RefSeq" id="WP_048879062.1">
    <property type="nucleotide sequence ID" value="NZ_BANC01000054.1"/>
</dbReference>
<evidence type="ECO:0000256" key="7">
    <source>
        <dbReference type="ARBA" id="ARBA00023065"/>
    </source>
</evidence>
<keyword evidence="4 13" id="KW-0812">Transmembrane</keyword>
<dbReference type="InterPro" id="IPR050059">
    <property type="entry name" value="ATP_synthase_B_chain"/>
</dbReference>
<dbReference type="GO" id="GO:0046933">
    <property type="term" value="F:proton-transporting ATP synthase activity, rotational mechanism"/>
    <property type="evidence" value="ECO:0007669"/>
    <property type="project" value="UniProtKB-UniRule"/>
</dbReference>
<feature type="transmembrane region" description="Helical" evidence="13">
    <location>
        <begin position="15"/>
        <end position="34"/>
    </location>
</feature>
<comment type="function">
    <text evidence="10 13">F(1)F(0) ATP synthase produces ATP from ADP in the presence of a proton or sodium gradient. F-type ATPases consist of two structural domains, F(1) containing the extramembraneous catalytic core and F(0) containing the membrane proton channel, linked together by a central stalk and a peripheral stalk. During catalysis, ATP synthesis in the catalytic domain of F(1) is coupled via a rotary mechanism of the central stalk subunits to proton translocation.</text>
</comment>
<evidence type="ECO:0000256" key="2">
    <source>
        <dbReference type="ARBA" id="ARBA00022448"/>
    </source>
</evidence>
<evidence type="ECO:0000256" key="6">
    <source>
        <dbReference type="ARBA" id="ARBA00022989"/>
    </source>
</evidence>
<keyword evidence="13" id="KW-1003">Cell membrane</keyword>
<evidence type="ECO:0000256" key="13">
    <source>
        <dbReference type="HAMAP-Rule" id="MF_01398"/>
    </source>
</evidence>
<dbReference type="OrthoDB" id="7283197at2"/>
<comment type="subunit">
    <text evidence="13">F-type ATPases have 2 components, F(1) - the catalytic core - and F(0) - the membrane proton channel. F(1) has five subunits: alpha(3), beta(3), gamma(1), delta(1), epsilon(1). F(0) has three main subunits: a(1), b(2) and c(10-14). The alpha and beta chains form an alternating ring which encloses part of the gamma chain. F(1) is attached to F(0) by a central stalk formed by the gamma and epsilon chains, while a peripheral stalk is formed by the delta and b chains.</text>
</comment>
<evidence type="ECO:0000256" key="11">
    <source>
        <dbReference type="ARBA" id="ARBA00025614"/>
    </source>
</evidence>
<accession>A0A0D6PH25</accession>
<comment type="caution">
    <text evidence="16">The sequence shown here is derived from an EMBL/GenBank/DDBJ whole genome shotgun (WGS) entry which is preliminary data.</text>
</comment>
<keyword evidence="3 13" id="KW-0138">CF(0)</keyword>
<keyword evidence="5 13" id="KW-0375">Hydrogen ion transport</keyword>
<dbReference type="GO" id="GO:0045259">
    <property type="term" value="C:proton-transporting ATP synthase complex"/>
    <property type="evidence" value="ECO:0007669"/>
    <property type="project" value="UniProtKB-KW"/>
</dbReference>
<dbReference type="Proteomes" id="UP000032668">
    <property type="component" value="Unassembled WGS sequence"/>
</dbReference>
<dbReference type="STRING" id="1120923.SAMN02746095_00751"/>
<dbReference type="GO" id="GO:0046961">
    <property type="term" value="F:proton-transporting ATPase activity, rotational mechanism"/>
    <property type="evidence" value="ECO:0007669"/>
    <property type="project" value="TreeGrafter"/>
</dbReference>
<feature type="coiled-coil region" evidence="15">
    <location>
        <begin position="41"/>
        <end position="108"/>
    </location>
</feature>
<organism evidence="16 17">
    <name type="scientific">Acidocella aminolytica 101 = DSM 11237</name>
    <dbReference type="NCBI Taxonomy" id="1120923"/>
    <lineage>
        <taxon>Bacteria</taxon>
        <taxon>Pseudomonadati</taxon>
        <taxon>Pseudomonadota</taxon>
        <taxon>Alphaproteobacteria</taxon>
        <taxon>Acetobacterales</taxon>
        <taxon>Acidocellaceae</taxon>
        <taxon>Acidocella</taxon>
    </lineage>
</organism>
<evidence type="ECO:0000256" key="15">
    <source>
        <dbReference type="SAM" id="Coils"/>
    </source>
</evidence>
<dbReference type="GO" id="GO:0012505">
    <property type="term" value="C:endomembrane system"/>
    <property type="evidence" value="ECO:0007669"/>
    <property type="project" value="UniProtKB-SubCell"/>
</dbReference>
<evidence type="ECO:0000313" key="16">
    <source>
        <dbReference type="EMBL" id="GAN80656.1"/>
    </source>
</evidence>
<comment type="subcellular location">
    <subcellularLocation>
        <location evidence="13">Cell membrane</location>
        <topology evidence="13">Single-pass membrane protein</topology>
    </subcellularLocation>
    <subcellularLocation>
        <location evidence="12">Endomembrane system</location>
        <topology evidence="12">Single-pass membrane protein</topology>
    </subcellularLocation>
</comment>
<evidence type="ECO:0000256" key="3">
    <source>
        <dbReference type="ARBA" id="ARBA00022547"/>
    </source>
</evidence>
<sequence length="170" mass="18065">MEYEALKAHFWANGTFWVTVAVLIFAFVAGRKVLGAIGNLLDARTKAVQAALDEAAQLKAEAEAILVDAKVKQEQAAKDAKHILATAHAEAERLANELAAEAEATARRREQMAMDRIQAAEAAAVKEVRAAAIDIATAASSAFLRDTVSNDTDAALIDHAITALPKAFRG</sequence>
<name>A0A0D6PH25_9PROT</name>
<dbReference type="AlphaFoldDB" id="A0A0D6PH25"/>
<dbReference type="InterPro" id="IPR002146">
    <property type="entry name" value="ATP_synth_b/b'su_bac/chlpt"/>
</dbReference>
<keyword evidence="7 13" id="KW-0406">Ion transport</keyword>
<keyword evidence="8 13" id="KW-0472">Membrane</keyword>
<comment type="function">
    <text evidence="11">Component of the F(0) channel, it forms part of the peripheral stalk, linking F(1) to F(0). The b'-subunit is a diverged and duplicated form of b found in plants and photosynthetic bacteria.</text>
</comment>
<evidence type="ECO:0000313" key="17">
    <source>
        <dbReference type="Proteomes" id="UP000032668"/>
    </source>
</evidence>
<comment type="similarity">
    <text evidence="1 13 14">Belongs to the ATPase B chain family.</text>
</comment>
<dbReference type="HAMAP" id="MF_01398">
    <property type="entry name" value="ATP_synth_b_bprime"/>
    <property type="match status" value="1"/>
</dbReference>
<evidence type="ECO:0000256" key="5">
    <source>
        <dbReference type="ARBA" id="ARBA00022781"/>
    </source>
</evidence>
<evidence type="ECO:0000256" key="12">
    <source>
        <dbReference type="ARBA" id="ARBA00037847"/>
    </source>
</evidence>
<dbReference type="GO" id="GO:0005886">
    <property type="term" value="C:plasma membrane"/>
    <property type="evidence" value="ECO:0007669"/>
    <property type="project" value="UniProtKB-SubCell"/>
</dbReference>
<dbReference type="PANTHER" id="PTHR33445">
    <property type="entry name" value="ATP SYNTHASE SUBUNIT B', CHLOROPLASTIC"/>
    <property type="match status" value="1"/>
</dbReference>
<evidence type="ECO:0000256" key="1">
    <source>
        <dbReference type="ARBA" id="ARBA00005513"/>
    </source>
</evidence>
<dbReference type="Pfam" id="PF00430">
    <property type="entry name" value="ATP-synt_B"/>
    <property type="match status" value="1"/>
</dbReference>
<evidence type="ECO:0000256" key="8">
    <source>
        <dbReference type="ARBA" id="ARBA00023136"/>
    </source>
</evidence>
<dbReference type="EMBL" id="BANC01000054">
    <property type="protein sequence ID" value="GAN80656.1"/>
    <property type="molecule type" value="Genomic_DNA"/>
</dbReference>
<keyword evidence="6 13" id="KW-1133">Transmembrane helix</keyword>
<keyword evidence="17" id="KW-1185">Reference proteome</keyword>
<evidence type="ECO:0000256" key="14">
    <source>
        <dbReference type="RuleBase" id="RU003848"/>
    </source>
</evidence>
<gene>
    <name evidence="13" type="primary">atpF</name>
    <name evidence="16" type="ORF">Aam_055_036</name>
</gene>